<evidence type="ECO:0008006" key="3">
    <source>
        <dbReference type="Google" id="ProtNLM"/>
    </source>
</evidence>
<gene>
    <name evidence="1" type="ORF">N186_05060</name>
</gene>
<name>S5ZE52_9CREN</name>
<dbReference type="Proteomes" id="UP000015543">
    <property type="component" value="Chromosome"/>
</dbReference>
<dbReference type="AlphaFoldDB" id="S5ZE52"/>
<dbReference type="Gene3D" id="3.40.50.1010">
    <property type="entry name" value="5'-nuclease"/>
    <property type="match status" value="1"/>
</dbReference>
<dbReference type="EMBL" id="CP006646">
    <property type="protein sequence ID" value="AGT35358.1"/>
    <property type="molecule type" value="Genomic_DNA"/>
</dbReference>
<accession>S5ZE52</accession>
<dbReference type="InterPro" id="IPR029060">
    <property type="entry name" value="PIN-like_dom_sf"/>
</dbReference>
<organism evidence="1 2">
    <name type="scientific">Thermofilum adornatum</name>
    <dbReference type="NCBI Taxonomy" id="1365176"/>
    <lineage>
        <taxon>Archaea</taxon>
        <taxon>Thermoproteota</taxon>
        <taxon>Thermoprotei</taxon>
        <taxon>Thermofilales</taxon>
        <taxon>Thermofilaceae</taxon>
        <taxon>Thermofilum</taxon>
    </lineage>
</organism>
<protein>
    <recommendedName>
        <fullName evidence="3">PIN domain-containing protein</fullName>
    </recommendedName>
</protein>
<sequence length="151" mass="17356">MIDTEIRSIAKKKPSVSSFSSQEDYLKALRMHEEALKFFREKFPELEVYISTHQIGEIYHVLAFRGTKVPKEEAKKIVWAILEDDKIIKVPLLPGHLKDALEESAKTGIHIWDYLCFLPVKDYIDVVFSCDIHFQKIGVELNVEVINPLGG</sequence>
<keyword evidence="2" id="KW-1185">Reference proteome</keyword>
<dbReference type="GeneID" id="16573656"/>
<dbReference type="HOGENOM" id="CLU_1727333_0_0_2"/>
<evidence type="ECO:0000313" key="2">
    <source>
        <dbReference type="Proteomes" id="UP000015543"/>
    </source>
</evidence>
<proteinExistence type="predicted"/>
<dbReference type="eggNOG" id="arCOG00715">
    <property type="taxonomic scope" value="Archaea"/>
</dbReference>
<reference evidence="1 2" key="1">
    <citation type="journal article" date="2013" name="Genome Announc.">
        <title>Complete Genomic Sequence of 'Thermofilum adornatus' Strain 1910bT, a Hyperthermophilic Anaerobic Organotrophic Crenarchaeon.</title>
        <authorList>
            <person name="Dominova I.N."/>
            <person name="Kublanov I.V."/>
            <person name="Podosokorskaya O.A."/>
            <person name="Derbikova K.S."/>
            <person name="Patrushev M.V."/>
            <person name="Toshchakov S.V."/>
        </authorList>
    </citation>
    <scope>NUCLEOTIDE SEQUENCE [LARGE SCALE GENOMIC DNA]</scope>
    <source>
        <strain evidence="2">1910b</strain>
    </source>
</reference>
<dbReference type="PATRIC" id="fig|1365176.7.peg.998"/>
<dbReference type="RefSeq" id="WP_020962664.1">
    <property type="nucleotide sequence ID" value="NC_022093.1"/>
</dbReference>
<dbReference type="CDD" id="cd09854">
    <property type="entry name" value="PIN_VapC-like"/>
    <property type="match status" value="1"/>
</dbReference>
<dbReference type="KEGG" id="thb:N186_05060"/>
<evidence type="ECO:0000313" key="1">
    <source>
        <dbReference type="EMBL" id="AGT35358.1"/>
    </source>
</evidence>
<dbReference type="SUPFAM" id="SSF88723">
    <property type="entry name" value="PIN domain-like"/>
    <property type="match status" value="1"/>
</dbReference>